<evidence type="ECO:0000313" key="4">
    <source>
        <dbReference type="EMBL" id="MSB19980.1"/>
    </source>
</evidence>
<dbReference type="Gene3D" id="1.10.8.730">
    <property type="match status" value="1"/>
</dbReference>
<dbReference type="Gene3D" id="3.40.50.300">
    <property type="entry name" value="P-loop containing nucleotide triphosphate hydrolases"/>
    <property type="match status" value="1"/>
</dbReference>
<dbReference type="RefSeq" id="WP_108981777.1">
    <property type="nucleotide sequence ID" value="NZ_WKPR01000009.1"/>
</dbReference>
<dbReference type="InterPro" id="IPR043964">
    <property type="entry name" value="P-loop_TraG"/>
</dbReference>
<dbReference type="Pfam" id="PF19044">
    <property type="entry name" value="P-loop_TraG"/>
    <property type="match status" value="1"/>
</dbReference>
<feature type="coiled-coil region" evidence="1">
    <location>
        <begin position="116"/>
        <end position="162"/>
    </location>
</feature>
<dbReference type="PANTHER" id="PTHR30121:SF6">
    <property type="entry name" value="SLR6007 PROTEIN"/>
    <property type="match status" value="1"/>
</dbReference>
<dbReference type="AlphaFoldDB" id="A0A6I2R4R8"/>
<evidence type="ECO:0000256" key="2">
    <source>
        <dbReference type="SAM" id="MobiDB-lite"/>
    </source>
</evidence>
<proteinExistence type="predicted"/>
<accession>A0A6I2R4R8</accession>
<dbReference type="PANTHER" id="PTHR30121">
    <property type="entry name" value="UNCHARACTERIZED PROTEIN YJGR-RELATED"/>
    <property type="match status" value="1"/>
</dbReference>
<feature type="domain" description="TraG P-loop" evidence="3">
    <location>
        <begin position="260"/>
        <end position="620"/>
    </location>
</feature>
<dbReference type="InterPro" id="IPR027417">
    <property type="entry name" value="P-loop_NTPase"/>
</dbReference>
<feature type="region of interest" description="Disordered" evidence="2">
    <location>
        <begin position="1"/>
        <end position="22"/>
    </location>
</feature>
<dbReference type="CDD" id="cd01127">
    <property type="entry name" value="TrwB_TraG_TraD_VirD4"/>
    <property type="match status" value="2"/>
</dbReference>
<evidence type="ECO:0000313" key="5">
    <source>
        <dbReference type="Proteomes" id="UP000434475"/>
    </source>
</evidence>
<organism evidence="4 5">
    <name type="scientific">Flavonifractor plautii</name>
    <name type="common">Fusobacterium plautii</name>
    <dbReference type="NCBI Taxonomy" id="292800"/>
    <lineage>
        <taxon>Bacteria</taxon>
        <taxon>Bacillati</taxon>
        <taxon>Bacillota</taxon>
        <taxon>Clostridia</taxon>
        <taxon>Eubacteriales</taxon>
        <taxon>Oscillospiraceae</taxon>
        <taxon>Flavonifractor</taxon>
    </lineage>
</organism>
<feature type="compositionally biased region" description="Basic residues" evidence="2">
    <location>
        <begin position="1"/>
        <end position="16"/>
    </location>
</feature>
<gene>
    <name evidence="4" type="ORF">GKE97_10680</name>
</gene>
<protein>
    <submittedName>
        <fullName evidence="4">DUF87 domain-containing protein</fullName>
    </submittedName>
</protein>
<evidence type="ECO:0000256" key="1">
    <source>
        <dbReference type="SAM" id="Coils"/>
    </source>
</evidence>
<keyword evidence="1" id="KW-0175">Coiled coil</keyword>
<dbReference type="InterPro" id="IPR051162">
    <property type="entry name" value="T4SS_component"/>
</dbReference>
<comment type="caution">
    <text evidence="4">The sequence shown here is derived from an EMBL/GenBank/DDBJ whole genome shotgun (WGS) entry which is preliminary data.</text>
</comment>
<dbReference type="EMBL" id="WKPR01000009">
    <property type="protein sequence ID" value="MSB19980.1"/>
    <property type="molecule type" value="Genomic_DNA"/>
</dbReference>
<sequence length="658" mass="74496">MAFGRNKKEKKSKKKDKAAGVAQEPELIIGEVQTPKTVGATMLEKGVPTLKDMMAPPSFDRTEFDHLGIGDRVMRSFLLSGFPKHIMVGWADKLYNYDGDLDMTIHINPMDEREAIDELTDKITQYEAQLDVESEKGQTRNMTRLGNQITELVREREKIEQNYISMFQVQMICNLYGKTVDQLDKETQMLDNTLRGKKIKLMPLHLRQDQGYKSGMPFGKTWLPKNFRNFSSEGLTACFPFYNAEISHPSGTLLGVNLQTQTPIYVDFFDRRILENGNTTVLGRAGSGKTFLVSLLTMRSALQGVRTVIIDPEGEYSTITEALGGKVIKIAPGSTTIPNPFDLEDEEVLDEDGQATGQRIVNIKEKVADLLNLIGVMTGELTQEQRSLVSFALASIYEEFGFTEDYTSLYDNDVVMNDRGEFVHHGHKRPMPTFSDFHRKLEEIAQTPGNETLVSVANALRMFKRDGVYGLFDQPTSEDMTNYTDAPVICFDIKQLEENVLRPIGMYNALSWAWEKFAKKNPKLRKRIVCDEAWMLTNPNMPGFQFTAQFLETCSRRSRKRNCCLLVASQNFKEFVSCPQGEAVLSNAVVNIFLKQSSTDLDAVQEKFKLSNGERAYLTSPARGHFLLKMNSEATIGYAFPMDIEKYLIEKRTIAGRK</sequence>
<dbReference type="Proteomes" id="UP000434475">
    <property type="component" value="Unassembled WGS sequence"/>
</dbReference>
<evidence type="ECO:0000259" key="3">
    <source>
        <dbReference type="Pfam" id="PF19044"/>
    </source>
</evidence>
<name>A0A6I2R4R8_FLAPL</name>
<dbReference type="SUPFAM" id="SSF52540">
    <property type="entry name" value="P-loop containing nucleoside triphosphate hydrolases"/>
    <property type="match status" value="1"/>
</dbReference>
<reference evidence="4 5" key="1">
    <citation type="journal article" date="2019" name="Nat. Med.">
        <title>A library of human gut bacterial isolates paired with longitudinal multiomics data enables mechanistic microbiome research.</title>
        <authorList>
            <person name="Poyet M."/>
            <person name="Groussin M."/>
            <person name="Gibbons S.M."/>
            <person name="Avila-Pacheco J."/>
            <person name="Jiang X."/>
            <person name="Kearney S.M."/>
            <person name="Perrotta A.R."/>
            <person name="Berdy B."/>
            <person name="Zhao S."/>
            <person name="Lieberman T.D."/>
            <person name="Swanson P.K."/>
            <person name="Smith M."/>
            <person name="Roesemann S."/>
            <person name="Alexander J.E."/>
            <person name="Rich S.A."/>
            <person name="Livny J."/>
            <person name="Vlamakis H."/>
            <person name="Clish C."/>
            <person name="Bullock K."/>
            <person name="Deik A."/>
            <person name="Scott J."/>
            <person name="Pierce K.A."/>
            <person name="Xavier R.J."/>
            <person name="Alm E.J."/>
        </authorList>
    </citation>
    <scope>NUCLEOTIDE SEQUENCE [LARGE SCALE GENOMIC DNA]</scope>
    <source>
        <strain evidence="4 5">BIOML-A2</strain>
    </source>
</reference>